<dbReference type="Gene3D" id="3.10.180.10">
    <property type="entry name" value="2,3-Dihydroxybiphenyl 1,2-Dioxygenase, domain 1"/>
    <property type="match status" value="1"/>
</dbReference>
<dbReference type="SUPFAM" id="SSF54593">
    <property type="entry name" value="Glyoxalase/Bleomycin resistance protein/Dihydroxybiphenyl dioxygenase"/>
    <property type="match status" value="1"/>
</dbReference>
<gene>
    <name evidence="3" type="ORF">Tsubulata_007497</name>
</gene>
<dbReference type="InterPro" id="IPR004360">
    <property type="entry name" value="Glyas_Fos-R_dOase_dom"/>
</dbReference>
<feature type="domain" description="Glyoxalase/fosfomycin resistance/dioxygenase" evidence="2">
    <location>
        <begin position="76"/>
        <end position="109"/>
    </location>
</feature>
<dbReference type="InterPro" id="IPR018146">
    <property type="entry name" value="Glyoxalase_1_CS"/>
</dbReference>
<dbReference type="PANTHER" id="PTHR10374">
    <property type="entry name" value="LACTOYLGLUTATHIONE LYASE GLYOXALASE I"/>
    <property type="match status" value="1"/>
</dbReference>
<reference evidence="3" key="1">
    <citation type="submission" date="2022-02" db="EMBL/GenBank/DDBJ databases">
        <authorList>
            <person name="Henning P.M."/>
            <person name="McCubbin A.G."/>
            <person name="Shore J.S."/>
        </authorList>
    </citation>
    <scope>NUCLEOTIDE SEQUENCE</scope>
    <source>
        <strain evidence="3">F60SS</strain>
        <tissue evidence="3">Leaves</tissue>
    </source>
</reference>
<dbReference type="GO" id="GO:0004462">
    <property type="term" value="F:lactoylglutathione lyase activity"/>
    <property type="evidence" value="ECO:0007669"/>
    <property type="project" value="InterPro"/>
</dbReference>
<dbReference type="PANTHER" id="PTHR10374:SF30">
    <property type="entry name" value="LACTOYLGLUTATHIONE LYASE"/>
    <property type="match status" value="1"/>
</dbReference>
<evidence type="ECO:0000313" key="4">
    <source>
        <dbReference type="Proteomes" id="UP001141552"/>
    </source>
</evidence>
<evidence type="ECO:0000256" key="1">
    <source>
        <dbReference type="ARBA" id="ARBA00022723"/>
    </source>
</evidence>
<sequence>MATSSHLTATLSRISFLRRLASPSSVPLFLPPKQPQNHRWARLRVFSMASEPKESGANNPGLHTTPDEATKGYIMQQTMFRIKDPKVSLDFYSRVLGMSLLKRLDFPEMKFSLYFMGYEDLASVPNDPAERTAWTFAIGVLKVILNSKDTTTETQNLGALDTLGLLWMTRTRHVRDLKALVWSL</sequence>
<keyword evidence="4" id="KW-1185">Reference proteome</keyword>
<organism evidence="3 4">
    <name type="scientific">Turnera subulata</name>
    <dbReference type="NCBI Taxonomy" id="218843"/>
    <lineage>
        <taxon>Eukaryota</taxon>
        <taxon>Viridiplantae</taxon>
        <taxon>Streptophyta</taxon>
        <taxon>Embryophyta</taxon>
        <taxon>Tracheophyta</taxon>
        <taxon>Spermatophyta</taxon>
        <taxon>Magnoliopsida</taxon>
        <taxon>eudicotyledons</taxon>
        <taxon>Gunneridae</taxon>
        <taxon>Pentapetalae</taxon>
        <taxon>rosids</taxon>
        <taxon>fabids</taxon>
        <taxon>Malpighiales</taxon>
        <taxon>Passifloraceae</taxon>
        <taxon>Turnera</taxon>
    </lineage>
</organism>
<name>A0A9Q0FE30_9ROSI</name>
<proteinExistence type="predicted"/>
<evidence type="ECO:0000259" key="2">
    <source>
        <dbReference type="Pfam" id="PF00903"/>
    </source>
</evidence>
<reference evidence="3" key="2">
    <citation type="journal article" date="2023" name="Plants (Basel)">
        <title>Annotation of the Turnera subulata (Passifloraceae) Draft Genome Reveals the S-Locus Evolved after the Divergence of Turneroideae from Passifloroideae in a Stepwise Manner.</title>
        <authorList>
            <person name="Henning P.M."/>
            <person name="Roalson E.H."/>
            <person name="Mir W."/>
            <person name="McCubbin A.G."/>
            <person name="Shore J.S."/>
        </authorList>
    </citation>
    <scope>NUCLEOTIDE SEQUENCE</scope>
    <source>
        <strain evidence="3">F60SS</strain>
    </source>
</reference>
<keyword evidence="1" id="KW-0479">Metal-binding</keyword>
<evidence type="ECO:0000313" key="3">
    <source>
        <dbReference type="EMBL" id="KAJ4829691.1"/>
    </source>
</evidence>
<accession>A0A9Q0FE30</accession>
<dbReference type="OrthoDB" id="16820at2759"/>
<dbReference type="Proteomes" id="UP001141552">
    <property type="component" value="Unassembled WGS sequence"/>
</dbReference>
<dbReference type="InterPro" id="IPR029068">
    <property type="entry name" value="Glyas_Bleomycin-R_OHBP_Dase"/>
</dbReference>
<dbReference type="AlphaFoldDB" id="A0A9Q0FE30"/>
<dbReference type="GO" id="GO:0046872">
    <property type="term" value="F:metal ion binding"/>
    <property type="evidence" value="ECO:0007669"/>
    <property type="project" value="UniProtKB-KW"/>
</dbReference>
<dbReference type="PROSITE" id="PS00934">
    <property type="entry name" value="GLYOXALASE_I_1"/>
    <property type="match status" value="1"/>
</dbReference>
<protein>
    <recommendedName>
        <fullName evidence="2">Glyoxalase/fosfomycin resistance/dioxygenase domain-containing protein</fullName>
    </recommendedName>
</protein>
<dbReference type="Pfam" id="PF00903">
    <property type="entry name" value="Glyoxalase"/>
    <property type="match status" value="1"/>
</dbReference>
<comment type="caution">
    <text evidence="3">The sequence shown here is derived from an EMBL/GenBank/DDBJ whole genome shotgun (WGS) entry which is preliminary data.</text>
</comment>
<dbReference type="EMBL" id="JAKUCV010005828">
    <property type="protein sequence ID" value="KAJ4829691.1"/>
    <property type="molecule type" value="Genomic_DNA"/>
</dbReference>